<dbReference type="Pfam" id="PF00067">
    <property type="entry name" value="p450"/>
    <property type="match status" value="1"/>
</dbReference>
<dbReference type="PANTHER" id="PTHR24305:SF78">
    <property type="entry name" value="P450, PUTATIVE (EUROFUNG)-RELATED"/>
    <property type="match status" value="1"/>
</dbReference>
<dbReference type="SUPFAM" id="SSF48264">
    <property type="entry name" value="Cytochrome P450"/>
    <property type="match status" value="1"/>
</dbReference>
<dbReference type="InterPro" id="IPR001128">
    <property type="entry name" value="Cyt_P450"/>
</dbReference>
<keyword evidence="5" id="KW-1185">Reference proteome</keyword>
<dbReference type="InterPro" id="IPR050121">
    <property type="entry name" value="Cytochrome_P450_monoxygenase"/>
</dbReference>
<evidence type="ECO:0000256" key="2">
    <source>
        <dbReference type="ARBA" id="ARBA00023002"/>
    </source>
</evidence>
<evidence type="ECO:0000313" key="5">
    <source>
        <dbReference type="Proteomes" id="UP000325395"/>
    </source>
</evidence>
<name>A0ABQ6W143_9EURO</name>
<accession>A0ABQ6W143</accession>
<organism evidence="4 5">
    <name type="scientific">Aspergillus pseudocaelatus</name>
    <dbReference type="NCBI Taxonomy" id="1825620"/>
    <lineage>
        <taxon>Eukaryota</taxon>
        <taxon>Fungi</taxon>
        <taxon>Dikarya</taxon>
        <taxon>Ascomycota</taxon>
        <taxon>Pezizomycotina</taxon>
        <taxon>Eurotiomycetes</taxon>
        <taxon>Eurotiomycetidae</taxon>
        <taxon>Eurotiales</taxon>
        <taxon>Aspergillaceae</taxon>
        <taxon>Aspergillus</taxon>
        <taxon>Aspergillus subgen. Circumdati</taxon>
    </lineage>
</organism>
<dbReference type="PANTHER" id="PTHR24305">
    <property type="entry name" value="CYTOCHROME P450"/>
    <property type="match status" value="1"/>
</dbReference>
<protein>
    <submittedName>
        <fullName evidence="4">Cytochrome P450</fullName>
    </submittedName>
</protein>
<evidence type="ECO:0000256" key="3">
    <source>
        <dbReference type="ARBA" id="ARBA00023033"/>
    </source>
</evidence>
<gene>
    <name evidence="4" type="ORF">BDV36DRAFT_276559</name>
</gene>
<dbReference type="Proteomes" id="UP000325395">
    <property type="component" value="Unassembled WGS sequence"/>
</dbReference>
<dbReference type="EMBL" id="ML735908">
    <property type="protein sequence ID" value="KAE8410857.1"/>
    <property type="molecule type" value="Genomic_DNA"/>
</dbReference>
<dbReference type="InterPro" id="IPR036396">
    <property type="entry name" value="Cyt_P450_sf"/>
</dbReference>
<keyword evidence="3" id="KW-0503">Monooxygenase</keyword>
<reference evidence="4 5" key="1">
    <citation type="submission" date="2019-04" db="EMBL/GenBank/DDBJ databases">
        <authorList>
            <consortium name="DOE Joint Genome Institute"/>
            <person name="Mondo S."/>
            <person name="Kjaerbolling I."/>
            <person name="Vesth T."/>
            <person name="Frisvad J.C."/>
            <person name="Nybo J.L."/>
            <person name="Theobald S."/>
            <person name="Kildgaard S."/>
            <person name="Isbrandt T."/>
            <person name="Kuo A."/>
            <person name="Sato A."/>
            <person name="Lyhne E.K."/>
            <person name="Kogle M.E."/>
            <person name="Wiebenga A."/>
            <person name="Kun R.S."/>
            <person name="Lubbers R.J."/>
            <person name="Makela M.R."/>
            <person name="Barry K."/>
            <person name="Chovatia M."/>
            <person name="Clum A."/>
            <person name="Daum C."/>
            <person name="Haridas S."/>
            <person name="He G."/>
            <person name="LaButti K."/>
            <person name="Lipzen A."/>
            <person name="Riley R."/>
            <person name="Salamov A."/>
            <person name="Simmons B.A."/>
            <person name="Magnuson J.K."/>
            <person name="Henrissat B."/>
            <person name="Mortensen U.H."/>
            <person name="Larsen T.O."/>
            <person name="Devries R.P."/>
            <person name="Grigoriev I.V."/>
            <person name="Machida M."/>
            <person name="Baker S.E."/>
            <person name="Andersen M.R."/>
            <person name="Cantor M.N."/>
            <person name="Hua S.X."/>
        </authorList>
    </citation>
    <scope>NUCLEOTIDE SEQUENCE [LARGE SCALE GENOMIC DNA]</scope>
    <source>
        <strain evidence="4 5">CBS 117616</strain>
    </source>
</reference>
<evidence type="ECO:0000313" key="4">
    <source>
        <dbReference type="EMBL" id="KAE8410857.1"/>
    </source>
</evidence>
<evidence type="ECO:0000256" key="1">
    <source>
        <dbReference type="ARBA" id="ARBA00010617"/>
    </source>
</evidence>
<comment type="similarity">
    <text evidence="1">Belongs to the cytochrome P450 family.</text>
</comment>
<dbReference type="Gene3D" id="1.10.630.10">
    <property type="entry name" value="Cytochrome P450"/>
    <property type="match status" value="1"/>
</dbReference>
<keyword evidence="2" id="KW-0560">Oxidoreductase</keyword>
<proteinExistence type="inferred from homology"/>
<sequence>MPNGPQSWTYDRTKPISYIDDIIHESLRLRPPVSSSGYRVTSSKALQIDEVFIPGDVNVFVPPQLIQTDERYYKFSKQFIPERWGEKKVEWGTDKAPYFPFSLGEFLFLPLLRGRYSSTRCGVCYTRRRYRLLTLELP</sequence>